<gene>
    <name evidence="4" type="ORF">DEM27_08810</name>
</gene>
<name>A0A2U2DTD9_9HYPH</name>
<dbReference type="Proteomes" id="UP000245252">
    <property type="component" value="Unassembled WGS sequence"/>
</dbReference>
<dbReference type="SMART" id="SM00116">
    <property type="entry name" value="CBS"/>
    <property type="match status" value="2"/>
</dbReference>
<dbReference type="InterPro" id="IPR044725">
    <property type="entry name" value="CBSX3_CBS_dom"/>
</dbReference>
<evidence type="ECO:0000259" key="3">
    <source>
        <dbReference type="PROSITE" id="PS51371"/>
    </source>
</evidence>
<dbReference type="AlphaFoldDB" id="A0A2U2DTD9"/>
<reference evidence="4 5" key="1">
    <citation type="submission" date="2018-05" db="EMBL/GenBank/DDBJ databases">
        <title>The draft genome of strain NS-104.</title>
        <authorList>
            <person name="Hang P."/>
            <person name="Jiang J."/>
        </authorList>
    </citation>
    <scope>NUCLEOTIDE SEQUENCE [LARGE SCALE GENOMIC DNA]</scope>
    <source>
        <strain evidence="4 5">NS-104</strain>
    </source>
</reference>
<proteinExistence type="predicted"/>
<dbReference type="CDD" id="cd04623">
    <property type="entry name" value="CBS_pair_bac_euk"/>
    <property type="match status" value="1"/>
</dbReference>
<dbReference type="EMBL" id="QFBC01000003">
    <property type="protein sequence ID" value="PWE56479.1"/>
    <property type="molecule type" value="Genomic_DNA"/>
</dbReference>
<dbReference type="Gene3D" id="3.10.580.10">
    <property type="entry name" value="CBS-domain"/>
    <property type="match status" value="1"/>
</dbReference>
<dbReference type="InterPro" id="IPR051257">
    <property type="entry name" value="Diverse_CBS-Domain"/>
</dbReference>
<dbReference type="InterPro" id="IPR000644">
    <property type="entry name" value="CBS_dom"/>
</dbReference>
<evidence type="ECO:0000313" key="4">
    <source>
        <dbReference type="EMBL" id="PWE56479.1"/>
    </source>
</evidence>
<sequence>MSVSVKTILEEKGRDVVTLAPSATLAEAAGTLNEKRIGAVVIVGMEGRIAGIFTERDLVHAIARSGASALEQPVSSVMTSNVHRCHESTMIGELMEVMTARRFRHVPVETDGKLAGIISIGDVVKSRIRQVEQEAEEIKAYIAG</sequence>
<dbReference type="PANTHER" id="PTHR43080">
    <property type="entry name" value="CBS DOMAIN-CONTAINING PROTEIN CBSX3, MITOCHONDRIAL"/>
    <property type="match status" value="1"/>
</dbReference>
<protein>
    <submittedName>
        <fullName evidence="4">Inosine-5-monophosphate dehydrogenase</fullName>
    </submittedName>
</protein>
<dbReference type="OrthoDB" id="9807125at2"/>
<evidence type="ECO:0000256" key="1">
    <source>
        <dbReference type="ARBA" id="ARBA00023122"/>
    </source>
</evidence>
<comment type="caution">
    <text evidence="4">The sequence shown here is derived from an EMBL/GenBank/DDBJ whole genome shotgun (WGS) entry which is preliminary data.</text>
</comment>
<dbReference type="Pfam" id="PF00571">
    <property type="entry name" value="CBS"/>
    <property type="match status" value="2"/>
</dbReference>
<organism evidence="4 5">
    <name type="scientific">Metarhizobium album</name>
    <dbReference type="NCBI Taxonomy" id="2182425"/>
    <lineage>
        <taxon>Bacteria</taxon>
        <taxon>Pseudomonadati</taxon>
        <taxon>Pseudomonadota</taxon>
        <taxon>Alphaproteobacteria</taxon>
        <taxon>Hyphomicrobiales</taxon>
        <taxon>Rhizobiaceae</taxon>
        <taxon>Metarhizobium</taxon>
    </lineage>
</organism>
<dbReference type="PROSITE" id="PS51371">
    <property type="entry name" value="CBS"/>
    <property type="match status" value="2"/>
</dbReference>
<accession>A0A2U2DTD9</accession>
<dbReference type="SUPFAM" id="SSF54631">
    <property type="entry name" value="CBS-domain pair"/>
    <property type="match status" value="1"/>
</dbReference>
<feature type="domain" description="CBS" evidence="3">
    <location>
        <begin position="78"/>
        <end position="134"/>
    </location>
</feature>
<dbReference type="PANTHER" id="PTHR43080:SF2">
    <property type="entry name" value="CBS DOMAIN-CONTAINING PROTEIN"/>
    <property type="match status" value="1"/>
</dbReference>
<dbReference type="RefSeq" id="WP_109457854.1">
    <property type="nucleotide sequence ID" value="NZ_QFBC01000003.1"/>
</dbReference>
<keyword evidence="1 2" id="KW-0129">CBS domain</keyword>
<dbReference type="InterPro" id="IPR046342">
    <property type="entry name" value="CBS_dom_sf"/>
</dbReference>
<evidence type="ECO:0000256" key="2">
    <source>
        <dbReference type="PROSITE-ProRule" id="PRU00703"/>
    </source>
</evidence>
<feature type="domain" description="CBS" evidence="3">
    <location>
        <begin position="12"/>
        <end position="68"/>
    </location>
</feature>
<evidence type="ECO:0000313" key="5">
    <source>
        <dbReference type="Proteomes" id="UP000245252"/>
    </source>
</evidence>
<keyword evidence="5" id="KW-1185">Reference proteome</keyword>